<evidence type="ECO:0000313" key="3">
    <source>
        <dbReference type="Proteomes" id="UP001286456"/>
    </source>
</evidence>
<name>A0AAE0IFI7_9PEZI</name>
<gene>
    <name evidence="2" type="ORF">B0T19DRAFT_402316</name>
</gene>
<evidence type="ECO:0000256" key="1">
    <source>
        <dbReference type="SAM" id="MobiDB-lite"/>
    </source>
</evidence>
<protein>
    <recommendedName>
        <fullName evidence="4">RRM domain-containing protein</fullName>
    </recommendedName>
</protein>
<feature type="compositionally biased region" description="Basic residues" evidence="1">
    <location>
        <begin position="164"/>
        <end position="184"/>
    </location>
</feature>
<evidence type="ECO:0000313" key="2">
    <source>
        <dbReference type="EMBL" id="KAK3324059.1"/>
    </source>
</evidence>
<dbReference type="EMBL" id="JAUEPO010000004">
    <property type="protein sequence ID" value="KAK3324059.1"/>
    <property type="molecule type" value="Genomic_DNA"/>
</dbReference>
<proteinExistence type="predicted"/>
<feature type="region of interest" description="Disordered" evidence="1">
    <location>
        <begin position="160"/>
        <end position="192"/>
    </location>
</feature>
<evidence type="ECO:0008006" key="4">
    <source>
        <dbReference type="Google" id="ProtNLM"/>
    </source>
</evidence>
<reference evidence="2" key="1">
    <citation type="journal article" date="2023" name="Mol. Phylogenet. Evol.">
        <title>Genome-scale phylogeny and comparative genomics of the fungal order Sordariales.</title>
        <authorList>
            <person name="Hensen N."/>
            <person name="Bonometti L."/>
            <person name="Westerberg I."/>
            <person name="Brannstrom I.O."/>
            <person name="Guillou S."/>
            <person name="Cros-Aarteil S."/>
            <person name="Calhoun S."/>
            <person name="Haridas S."/>
            <person name="Kuo A."/>
            <person name="Mondo S."/>
            <person name="Pangilinan J."/>
            <person name="Riley R."/>
            <person name="LaButti K."/>
            <person name="Andreopoulos B."/>
            <person name="Lipzen A."/>
            <person name="Chen C."/>
            <person name="Yan M."/>
            <person name="Daum C."/>
            <person name="Ng V."/>
            <person name="Clum A."/>
            <person name="Steindorff A."/>
            <person name="Ohm R.A."/>
            <person name="Martin F."/>
            <person name="Silar P."/>
            <person name="Natvig D.O."/>
            <person name="Lalanne C."/>
            <person name="Gautier V."/>
            <person name="Ament-Velasquez S.L."/>
            <person name="Kruys A."/>
            <person name="Hutchinson M.I."/>
            <person name="Powell A.J."/>
            <person name="Barry K."/>
            <person name="Miller A.N."/>
            <person name="Grigoriev I.V."/>
            <person name="Debuchy R."/>
            <person name="Gladieux P."/>
            <person name="Hiltunen Thoren M."/>
            <person name="Johannesson H."/>
        </authorList>
    </citation>
    <scope>NUCLEOTIDE SEQUENCE</scope>
    <source>
        <strain evidence="2">SMH4131-1</strain>
    </source>
</reference>
<dbReference type="AlphaFoldDB" id="A0AAE0IFI7"/>
<comment type="caution">
    <text evidence="2">The sequence shown here is derived from an EMBL/GenBank/DDBJ whole genome shotgun (WGS) entry which is preliminary data.</text>
</comment>
<keyword evidence="3" id="KW-1185">Reference proteome</keyword>
<reference evidence="2" key="2">
    <citation type="submission" date="2023-06" db="EMBL/GenBank/DDBJ databases">
        <authorList>
            <consortium name="Lawrence Berkeley National Laboratory"/>
            <person name="Haridas S."/>
            <person name="Hensen N."/>
            <person name="Bonometti L."/>
            <person name="Westerberg I."/>
            <person name="Brannstrom I.O."/>
            <person name="Guillou S."/>
            <person name="Cros-Aarteil S."/>
            <person name="Calhoun S."/>
            <person name="Kuo A."/>
            <person name="Mondo S."/>
            <person name="Pangilinan J."/>
            <person name="Riley R."/>
            <person name="Labutti K."/>
            <person name="Andreopoulos B."/>
            <person name="Lipzen A."/>
            <person name="Chen C."/>
            <person name="Yanf M."/>
            <person name="Daum C."/>
            <person name="Ng V."/>
            <person name="Clum A."/>
            <person name="Steindorff A."/>
            <person name="Ohm R."/>
            <person name="Martin F."/>
            <person name="Silar P."/>
            <person name="Natvig D."/>
            <person name="Lalanne C."/>
            <person name="Gautier V."/>
            <person name="Ament-Velasquez S.L."/>
            <person name="Kruys A."/>
            <person name="Hutchinson M.I."/>
            <person name="Powell A.J."/>
            <person name="Barry K."/>
            <person name="Miller A.N."/>
            <person name="Grigoriev I.V."/>
            <person name="Debuchy R."/>
            <person name="Gladieux P."/>
            <person name="Thoren M.H."/>
            <person name="Johannesson H."/>
        </authorList>
    </citation>
    <scope>NUCLEOTIDE SEQUENCE</scope>
    <source>
        <strain evidence="2">SMH4131-1</strain>
    </source>
</reference>
<organism evidence="2 3">
    <name type="scientific">Cercophora scortea</name>
    <dbReference type="NCBI Taxonomy" id="314031"/>
    <lineage>
        <taxon>Eukaryota</taxon>
        <taxon>Fungi</taxon>
        <taxon>Dikarya</taxon>
        <taxon>Ascomycota</taxon>
        <taxon>Pezizomycotina</taxon>
        <taxon>Sordariomycetes</taxon>
        <taxon>Sordariomycetidae</taxon>
        <taxon>Sordariales</taxon>
        <taxon>Lasiosphaeriaceae</taxon>
        <taxon>Cercophora</taxon>
    </lineage>
</organism>
<dbReference type="Proteomes" id="UP001286456">
    <property type="component" value="Unassembled WGS sequence"/>
</dbReference>
<accession>A0AAE0IFI7</accession>
<sequence length="192" mass="22346">MLIHLGFFCAAFSRLPPATYRAAKPRVPSQLHKAFAVQRVVADMIATIAVNKLHVGELPLRPEAEIELLESLFPTPTLDPDEHKTLNSEHPHRDGRVCHGQELYLRESFHGLFMGYNYRFNEYDDPGAAERAMQTLNGCRVHQSHLSELIRVFPDMKINDERTRRRTTTRRKTTRRKKKKKKKKREEDEDEG</sequence>